<keyword evidence="3 6" id="KW-0863">Zinc-finger</keyword>
<comment type="caution">
    <text evidence="10">The sequence shown here is derived from an EMBL/GenBank/DDBJ whole genome shotgun (WGS) entry which is preliminary data.</text>
</comment>
<dbReference type="PROSITE" id="PS01357">
    <property type="entry name" value="ZF_ZZ_1"/>
    <property type="match status" value="1"/>
</dbReference>
<dbReference type="CDD" id="cd02340">
    <property type="entry name" value="ZZ_NBR1_like"/>
    <property type="match status" value="2"/>
</dbReference>
<keyword evidence="11" id="KW-1185">Reference proteome</keyword>
<evidence type="ECO:0000259" key="9">
    <source>
        <dbReference type="PROSITE" id="PS50135"/>
    </source>
</evidence>
<keyword evidence="5 7" id="KW-0539">Nucleus</keyword>
<dbReference type="InterPro" id="IPR013783">
    <property type="entry name" value="Ig-like_fold"/>
</dbReference>
<dbReference type="CDD" id="cd14947">
    <property type="entry name" value="NBR1_like"/>
    <property type="match status" value="1"/>
</dbReference>
<evidence type="ECO:0000256" key="6">
    <source>
        <dbReference type="PROSITE-ProRule" id="PRU00228"/>
    </source>
</evidence>
<gene>
    <name evidence="10" type="ORF">Clacol_007458</name>
</gene>
<dbReference type="GO" id="GO:0006355">
    <property type="term" value="P:regulation of DNA-templated transcription"/>
    <property type="evidence" value="ECO:0007669"/>
    <property type="project" value="InterPro"/>
</dbReference>
<evidence type="ECO:0000256" key="3">
    <source>
        <dbReference type="ARBA" id="ARBA00022771"/>
    </source>
</evidence>
<evidence type="ECO:0000313" key="11">
    <source>
        <dbReference type="Proteomes" id="UP001050691"/>
    </source>
</evidence>
<evidence type="ECO:0000256" key="7">
    <source>
        <dbReference type="PROSITE-ProRule" id="PRU00810"/>
    </source>
</evidence>
<dbReference type="GO" id="GO:0005634">
    <property type="term" value="C:nucleus"/>
    <property type="evidence" value="ECO:0007669"/>
    <property type="project" value="UniProtKB-SubCell"/>
</dbReference>
<keyword evidence="4" id="KW-0862">Zinc</keyword>
<name>A0AAV5AHJ3_9AGAM</name>
<dbReference type="EMBL" id="BPWL01000008">
    <property type="protein sequence ID" value="GJJ13207.1"/>
    <property type="molecule type" value="Genomic_DNA"/>
</dbReference>
<sequence>MSGGSDHTASKATSLSCCGVAEGKREIKGMMDDFLRNLHRIIGNTFVDENSFFEPFDNFRRNEIPSPLPPLSLDASLHIPGTFMRPRPETPSMVEDELNIEKNQSPPHLEPYQTLHPGIWCDFCGKQIKGLRFKCQECPHYDLCANCIVVRRALDKHNEDKSMIHRFSTISAPNVEESSVSTTPMPIVPQVTNASPKEENTNYVVYCDRCDARILHHYDLCETCIGFVHEHDNMHRFLAIHSSTVVNFHSTPAMVSPASISENPVPTVHHALCDLCGSRITGDRFKCVNCPDFDTCLSCFSITSEQHPGHTFVKIREQEDLVVRTKSSPVYHFATCDVCRKHIVGVRYKCMHPDCPDFDLCQTCEALPFNQHPDTHPMLKLKHGNTYIPPVPRKEQAVQASQCAQTIQPCLVRKAPLEEAIIHERGSPDSKLEHPTSAATQIDAFVCELNSLESKEIITEPTVIDLPSDPNEAAERSRYLVDREIQELEDARRRKHDEAARQASSRPDAKSFLEEVKATLVGQPSTYKTVLERLLECFGTADTSAINELKEQIRKVLTGYPNLQHSLDNFIANEILFHSSSLPGPASKVMASFSQQVTTAFQNSIRPPISQYSAAFLSDNNVPDGHVFPTGAEFVKSWRIRNDGPAWENVELVFVAGSRLGTSAAVPNFYPVKPIASGEEVDIVLTDLKAPEEAGRYISHWRLRDANMNFFGPAMWCDIISADLKSDVSHHNSLANSAVVMPEIPPVRERLNDTTAATTVSTPGTVPTSALSSDDNSDVSSVPSGSVIDHSDEEWDDLQDVPALSSRRTANKDEYQVVYDSEDEL</sequence>
<dbReference type="AlphaFoldDB" id="A0AAV5AHJ3"/>
<evidence type="ECO:0000256" key="2">
    <source>
        <dbReference type="ARBA" id="ARBA00022723"/>
    </source>
</evidence>
<evidence type="ECO:0000256" key="5">
    <source>
        <dbReference type="ARBA" id="ARBA00023242"/>
    </source>
</evidence>
<dbReference type="SUPFAM" id="SSF57850">
    <property type="entry name" value="RING/U-box"/>
    <property type="match status" value="3"/>
</dbReference>
<dbReference type="Pfam" id="PF16158">
    <property type="entry name" value="N_BRCA1_IG"/>
    <property type="match status" value="1"/>
</dbReference>
<dbReference type="PANTHER" id="PTHR20930">
    <property type="entry name" value="OVARIAN CARCINOMA ANTIGEN CA125-RELATED"/>
    <property type="match status" value="1"/>
</dbReference>
<feature type="domain" description="ZZ-type" evidence="9">
    <location>
        <begin position="268"/>
        <end position="320"/>
    </location>
</feature>
<feature type="compositionally biased region" description="Low complexity" evidence="8">
    <location>
        <begin position="755"/>
        <end position="787"/>
    </location>
</feature>
<dbReference type="InterPro" id="IPR032350">
    <property type="entry name" value="Nbr1_FW"/>
</dbReference>
<feature type="region of interest" description="Disordered" evidence="8">
    <location>
        <begin position="755"/>
        <end position="825"/>
    </location>
</feature>
<dbReference type="PROSITE" id="PS51477">
    <property type="entry name" value="PAH"/>
    <property type="match status" value="1"/>
</dbReference>
<evidence type="ECO:0000256" key="8">
    <source>
        <dbReference type="SAM" id="MobiDB-lite"/>
    </source>
</evidence>
<dbReference type="PROSITE" id="PS50135">
    <property type="entry name" value="ZF_ZZ_2"/>
    <property type="match status" value="3"/>
</dbReference>
<dbReference type="Gene3D" id="3.30.60.90">
    <property type="match status" value="3"/>
</dbReference>
<organism evidence="10 11">
    <name type="scientific">Clathrus columnatus</name>
    <dbReference type="NCBI Taxonomy" id="1419009"/>
    <lineage>
        <taxon>Eukaryota</taxon>
        <taxon>Fungi</taxon>
        <taxon>Dikarya</taxon>
        <taxon>Basidiomycota</taxon>
        <taxon>Agaricomycotina</taxon>
        <taxon>Agaricomycetes</taxon>
        <taxon>Phallomycetidae</taxon>
        <taxon>Phallales</taxon>
        <taxon>Clathraceae</taxon>
        <taxon>Clathrus</taxon>
    </lineage>
</organism>
<dbReference type="InterPro" id="IPR036600">
    <property type="entry name" value="PAH_sf"/>
</dbReference>
<comment type="subcellular location">
    <subcellularLocation>
        <location evidence="1 7">Nucleus</location>
    </subcellularLocation>
</comment>
<accession>A0AAV5AHJ3</accession>
<proteinExistence type="predicted"/>
<dbReference type="PANTHER" id="PTHR20930:SF0">
    <property type="entry name" value="PROTEIN ILRUN"/>
    <property type="match status" value="1"/>
</dbReference>
<protein>
    <recommendedName>
        <fullName evidence="9">ZZ-type domain-containing protein</fullName>
    </recommendedName>
</protein>
<dbReference type="InterPro" id="IPR003822">
    <property type="entry name" value="PAH"/>
</dbReference>
<reference evidence="10" key="1">
    <citation type="submission" date="2021-10" db="EMBL/GenBank/DDBJ databases">
        <title>De novo Genome Assembly of Clathrus columnatus (Basidiomycota, Fungi) Using Illumina and Nanopore Sequence Data.</title>
        <authorList>
            <person name="Ogiso-Tanaka E."/>
            <person name="Itagaki H."/>
            <person name="Hosoya T."/>
            <person name="Hosaka K."/>
        </authorList>
    </citation>
    <scope>NUCLEOTIDE SEQUENCE</scope>
    <source>
        <strain evidence="10">MO-923</strain>
    </source>
</reference>
<dbReference type="Pfam" id="PF00569">
    <property type="entry name" value="ZZ"/>
    <property type="match status" value="3"/>
</dbReference>
<dbReference type="InterPro" id="IPR043145">
    <property type="entry name" value="Znf_ZZ_sf"/>
</dbReference>
<evidence type="ECO:0000256" key="4">
    <source>
        <dbReference type="ARBA" id="ARBA00022833"/>
    </source>
</evidence>
<keyword evidence="2" id="KW-0479">Metal-binding</keyword>
<feature type="domain" description="ZZ-type" evidence="9">
    <location>
        <begin position="116"/>
        <end position="175"/>
    </location>
</feature>
<dbReference type="SUPFAM" id="SSF47762">
    <property type="entry name" value="PAH2 domain"/>
    <property type="match status" value="1"/>
</dbReference>
<dbReference type="GO" id="GO:0008270">
    <property type="term" value="F:zinc ion binding"/>
    <property type="evidence" value="ECO:0007669"/>
    <property type="project" value="UniProtKB-KW"/>
</dbReference>
<feature type="domain" description="ZZ-type" evidence="9">
    <location>
        <begin position="331"/>
        <end position="386"/>
    </location>
</feature>
<dbReference type="InterPro" id="IPR000433">
    <property type="entry name" value="Znf_ZZ"/>
</dbReference>
<dbReference type="Proteomes" id="UP001050691">
    <property type="component" value="Unassembled WGS sequence"/>
</dbReference>
<dbReference type="SMART" id="SM00291">
    <property type="entry name" value="ZnF_ZZ"/>
    <property type="match status" value="3"/>
</dbReference>
<evidence type="ECO:0000313" key="10">
    <source>
        <dbReference type="EMBL" id="GJJ13207.1"/>
    </source>
</evidence>
<evidence type="ECO:0000256" key="1">
    <source>
        <dbReference type="ARBA" id="ARBA00004123"/>
    </source>
</evidence>
<dbReference type="Gene3D" id="2.60.40.10">
    <property type="entry name" value="Immunoglobulins"/>
    <property type="match status" value="1"/>
</dbReference>